<protein>
    <submittedName>
        <fullName evidence="2">Helix-turn-helix domain-containing protein</fullName>
    </submittedName>
</protein>
<gene>
    <name evidence="2" type="ORF">GKE07_07815</name>
</gene>
<comment type="caution">
    <text evidence="2">The sequence shown here is derived from an EMBL/GenBank/DDBJ whole genome shotgun (WGS) entry which is preliminary data.</text>
</comment>
<dbReference type="EMBL" id="WKQP01000010">
    <property type="protein sequence ID" value="MSC60103.1"/>
    <property type="molecule type" value="Genomic_DNA"/>
</dbReference>
<organism evidence="2 3">
    <name type="scientific">Agathobacter rectalis</name>
    <dbReference type="NCBI Taxonomy" id="39491"/>
    <lineage>
        <taxon>Bacteria</taxon>
        <taxon>Bacillati</taxon>
        <taxon>Bacillota</taxon>
        <taxon>Clostridia</taxon>
        <taxon>Lachnospirales</taxon>
        <taxon>Lachnospiraceae</taxon>
        <taxon>Agathobacter</taxon>
    </lineage>
</organism>
<dbReference type="PROSITE" id="PS50943">
    <property type="entry name" value="HTH_CROC1"/>
    <property type="match status" value="1"/>
</dbReference>
<reference evidence="2 3" key="1">
    <citation type="journal article" date="2019" name="Nat. Med.">
        <title>A library of human gut bacterial isolates paired with longitudinal multiomics data enables mechanistic microbiome research.</title>
        <authorList>
            <person name="Poyet M."/>
            <person name="Groussin M."/>
            <person name="Gibbons S.M."/>
            <person name="Avila-Pacheco J."/>
            <person name="Jiang X."/>
            <person name="Kearney S.M."/>
            <person name="Perrotta A.R."/>
            <person name="Berdy B."/>
            <person name="Zhao S."/>
            <person name="Lieberman T.D."/>
            <person name="Swanson P.K."/>
            <person name="Smith M."/>
            <person name="Roesemann S."/>
            <person name="Alexander J.E."/>
            <person name="Rich S.A."/>
            <person name="Livny J."/>
            <person name="Vlamakis H."/>
            <person name="Clish C."/>
            <person name="Bullock K."/>
            <person name="Deik A."/>
            <person name="Scott J."/>
            <person name="Pierce K.A."/>
            <person name="Xavier R.J."/>
            <person name="Alm E.J."/>
        </authorList>
    </citation>
    <scope>NUCLEOTIDE SEQUENCE [LARGE SCALE GENOMIC DNA]</scope>
    <source>
        <strain evidence="2 3">BIOML-A11</strain>
    </source>
</reference>
<proteinExistence type="predicted"/>
<evidence type="ECO:0000313" key="2">
    <source>
        <dbReference type="EMBL" id="MSC60103.1"/>
    </source>
</evidence>
<dbReference type="AlphaFoldDB" id="A0A6L5T8P9"/>
<dbReference type="Proteomes" id="UP000479563">
    <property type="component" value="Unassembled WGS sequence"/>
</dbReference>
<dbReference type="InterPro" id="IPR001387">
    <property type="entry name" value="Cro/C1-type_HTH"/>
</dbReference>
<sequence length="101" mass="10809">MRAAQYISTCPKSNLPLVLSALHEAGVDLVLLESAKATDGECARLINKAVNDYGLSMAAIARLVGLQTTQISRIRSGESTPSAQRSKVICDAIRARLPEIE</sequence>
<dbReference type="Pfam" id="PF01381">
    <property type="entry name" value="HTH_3"/>
    <property type="match status" value="1"/>
</dbReference>
<name>A0A6L5T8P9_9FIRM</name>
<dbReference type="RefSeq" id="WP_154266920.1">
    <property type="nucleotide sequence ID" value="NZ_WKQP01000010.1"/>
</dbReference>
<dbReference type="CDD" id="cd00093">
    <property type="entry name" value="HTH_XRE"/>
    <property type="match status" value="1"/>
</dbReference>
<dbReference type="Gene3D" id="1.10.260.40">
    <property type="entry name" value="lambda repressor-like DNA-binding domains"/>
    <property type="match status" value="1"/>
</dbReference>
<feature type="domain" description="HTH cro/C1-type" evidence="1">
    <location>
        <begin position="46"/>
        <end position="100"/>
    </location>
</feature>
<dbReference type="SUPFAM" id="SSF47413">
    <property type="entry name" value="lambda repressor-like DNA-binding domains"/>
    <property type="match status" value="1"/>
</dbReference>
<dbReference type="InterPro" id="IPR010982">
    <property type="entry name" value="Lambda_DNA-bd_dom_sf"/>
</dbReference>
<evidence type="ECO:0000313" key="3">
    <source>
        <dbReference type="Proteomes" id="UP000479563"/>
    </source>
</evidence>
<dbReference type="SMART" id="SM00530">
    <property type="entry name" value="HTH_XRE"/>
    <property type="match status" value="1"/>
</dbReference>
<dbReference type="GO" id="GO:0003677">
    <property type="term" value="F:DNA binding"/>
    <property type="evidence" value="ECO:0007669"/>
    <property type="project" value="InterPro"/>
</dbReference>
<accession>A0A6L5T8P9</accession>
<evidence type="ECO:0000259" key="1">
    <source>
        <dbReference type="PROSITE" id="PS50943"/>
    </source>
</evidence>